<evidence type="ECO:0000256" key="7">
    <source>
        <dbReference type="ARBA" id="ARBA00023136"/>
    </source>
</evidence>
<protein>
    <submittedName>
        <fullName evidence="12">Olfactory receptor 1019</fullName>
    </submittedName>
</protein>
<dbReference type="Proteomes" id="UP000186698">
    <property type="component" value="Chromosome 8S"/>
</dbReference>
<evidence type="ECO:0000256" key="1">
    <source>
        <dbReference type="ARBA" id="ARBA00004651"/>
    </source>
</evidence>
<keyword evidence="7" id="KW-0472">Membrane</keyword>
<dbReference type="InterPro" id="IPR000276">
    <property type="entry name" value="GPCR_Rhodpsn"/>
</dbReference>
<keyword evidence="3" id="KW-0812">Transmembrane</keyword>
<keyword evidence="4" id="KW-0552">Olfaction</keyword>
<reference evidence="12" key="1">
    <citation type="submission" date="2025-08" db="UniProtKB">
        <authorList>
            <consortium name="RefSeq"/>
        </authorList>
    </citation>
    <scope>IDENTIFICATION</scope>
    <source>
        <strain evidence="12">J_2021</strain>
        <tissue evidence="12">Erythrocytes</tissue>
    </source>
</reference>
<accession>A0A1L8F3G7</accession>
<dbReference type="InterPro" id="IPR050516">
    <property type="entry name" value="Olfactory_GPCR"/>
</dbReference>
<evidence type="ECO:0000259" key="10">
    <source>
        <dbReference type="PROSITE" id="PS50262"/>
    </source>
</evidence>
<dbReference type="RefSeq" id="XP_018089249.1">
    <property type="nucleotide sequence ID" value="XM_018233760.1"/>
</dbReference>
<dbReference type="CDD" id="cd13954">
    <property type="entry name" value="7tmA_OR"/>
    <property type="match status" value="1"/>
</dbReference>
<dbReference type="GO" id="GO:0005549">
    <property type="term" value="F:odorant binding"/>
    <property type="evidence" value="ECO:0000318"/>
    <property type="project" value="GO_Central"/>
</dbReference>
<evidence type="ECO:0000256" key="3">
    <source>
        <dbReference type="ARBA" id="ARBA00022692"/>
    </source>
</evidence>
<dbReference type="AlphaFoldDB" id="A0A1L8F3G7"/>
<dbReference type="GO" id="GO:0005886">
    <property type="term" value="C:plasma membrane"/>
    <property type="evidence" value="ECO:0007669"/>
    <property type="project" value="UniProtKB-SubCell"/>
</dbReference>
<dbReference type="KEGG" id="xla:108700565"/>
<gene>
    <name evidence="12" type="primary">LOC108700565</name>
</gene>
<dbReference type="GeneID" id="108700565"/>
<evidence type="ECO:0000256" key="5">
    <source>
        <dbReference type="ARBA" id="ARBA00022989"/>
    </source>
</evidence>
<dbReference type="OMA" id="ISEVPQM"/>
<evidence type="ECO:0000256" key="8">
    <source>
        <dbReference type="ARBA" id="ARBA00023170"/>
    </source>
</evidence>
<dbReference type="PROSITE" id="PS50262">
    <property type="entry name" value="G_PROTEIN_RECEP_F1_2"/>
    <property type="match status" value="1"/>
</dbReference>
<dbReference type="Gene3D" id="1.20.1070.10">
    <property type="entry name" value="Rhodopsin 7-helix transmembrane proteins"/>
    <property type="match status" value="1"/>
</dbReference>
<dbReference type="PRINTS" id="PR00245">
    <property type="entry name" value="OLFACTORYR"/>
</dbReference>
<dbReference type="InterPro" id="IPR017452">
    <property type="entry name" value="GPCR_Rhodpsn_7TM"/>
</dbReference>
<evidence type="ECO:0000313" key="12">
    <source>
        <dbReference type="RefSeq" id="XP_018089249.1"/>
    </source>
</evidence>
<name>A0A1L8F3G7_XENLA</name>
<sequence length="318" mass="36307">MHQANQSSVMYFIIKGISEVPQMLSFIFLLVLLIYLMTLGGNFAVLFLVCADCHLHTPMYFFLCNLSLVDIFSTTVTLHKMLLIFITGDNTVSFTACMAQMCLFSWLSGNTLIILTVMSFDRFMAICNPLRYHMIMKPVLCILLVLFCWSFSLLQVIPPVIILSRLSCYINNEINHFFCDIIPLLNISCSDTYILKLLIFTEGVLLSTLTPFLLTFISYVCIIISILKISSSFGRLKAFYTCSSHLTVVMLLYAMLVFQYLIPTNSLESHKFFSLLNTVAVPMLNPLIYSLKNKDVMSALRRRLLFYKMANETFSLQA</sequence>
<organism evidence="11 12">
    <name type="scientific">Xenopus laevis</name>
    <name type="common">African clawed frog</name>
    <dbReference type="NCBI Taxonomy" id="8355"/>
    <lineage>
        <taxon>Eukaryota</taxon>
        <taxon>Metazoa</taxon>
        <taxon>Chordata</taxon>
        <taxon>Craniata</taxon>
        <taxon>Vertebrata</taxon>
        <taxon>Euteleostomi</taxon>
        <taxon>Amphibia</taxon>
        <taxon>Batrachia</taxon>
        <taxon>Anura</taxon>
        <taxon>Pipoidea</taxon>
        <taxon>Pipidae</taxon>
        <taxon>Xenopodinae</taxon>
        <taxon>Xenopus</taxon>
        <taxon>Xenopus</taxon>
    </lineage>
</organism>
<keyword evidence="2" id="KW-1003">Cell membrane</keyword>
<feature type="domain" description="G-protein coupled receptors family 1 profile" evidence="10">
    <location>
        <begin position="41"/>
        <end position="289"/>
    </location>
</feature>
<dbReference type="SUPFAM" id="SSF81321">
    <property type="entry name" value="Family A G protein-coupled receptor-like"/>
    <property type="match status" value="1"/>
</dbReference>
<keyword evidence="6" id="KW-0297">G-protein coupled receptor</keyword>
<evidence type="ECO:0000256" key="6">
    <source>
        <dbReference type="ARBA" id="ARBA00023040"/>
    </source>
</evidence>
<keyword evidence="11" id="KW-1185">Reference proteome</keyword>
<dbReference type="Pfam" id="PF13853">
    <property type="entry name" value="7tm_4"/>
    <property type="match status" value="1"/>
</dbReference>
<evidence type="ECO:0000256" key="9">
    <source>
        <dbReference type="ARBA" id="ARBA00023224"/>
    </source>
</evidence>
<proteinExistence type="predicted"/>
<keyword evidence="9" id="KW-0807">Transducer</keyword>
<dbReference type="InterPro" id="IPR000725">
    <property type="entry name" value="Olfact_rcpt"/>
</dbReference>
<dbReference type="GO" id="GO:0004984">
    <property type="term" value="F:olfactory receptor activity"/>
    <property type="evidence" value="ECO:0000318"/>
    <property type="project" value="GO_Central"/>
</dbReference>
<keyword evidence="5" id="KW-1133">Transmembrane helix</keyword>
<dbReference type="PRINTS" id="PR00237">
    <property type="entry name" value="GPCRRHODOPSN"/>
</dbReference>
<dbReference type="PANTHER" id="PTHR26452">
    <property type="entry name" value="OLFACTORY RECEPTOR"/>
    <property type="match status" value="1"/>
</dbReference>
<evidence type="ECO:0000256" key="4">
    <source>
        <dbReference type="ARBA" id="ARBA00022725"/>
    </source>
</evidence>
<dbReference type="GO" id="GO:0004930">
    <property type="term" value="F:G protein-coupled receptor activity"/>
    <property type="evidence" value="ECO:0007669"/>
    <property type="project" value="UniProtKB-KW"/>
</dbReference>
<dbReference type="OrthoDB" id="9892295at2759"/>
<evidence type="ECO:0000313" key="11">
    <source>
        <dbReference type="Proteomes" id="UP000186698"/>
    </source>
</evidence>
<dbReference type="PaxDb" id="8355-A0A1L8F3G7"/>
<comment type="subcellular location">
    <subcellularLocation>
        <location evidence="1">Cell membrane</location>
        <topology evidence="1">Multi-pass membrane protein</topology>
    </subcellularLocation>
</comment>
<dbReference type="FunFam" id="1.20.1070.10:FF:000268">
    <property type="entry name" value="Putative olfactory receptor 2I1"/>
    <property type="match status" value="1"/>
</dbReference>
<keyword evidence="8 12" id="KW-0675">Receptor</keyword>
<keyword evidence="4" id="KW-0716">Sensory transduction</keyword>
<evidence type="ECO:0000256" key="2">
    <source>
        <dbReference type="ARBA" id="ARBA00022475"/>
    </source>
</evidence>